<dbReference type="RefSeq" id="WP_210091290.1">
    <property type="nucleotide sequence ID" value="NZ_JAGGKG010000032.1"/>
</dbReference>
<gene>
    <name evidence="2" type="ORF">J2Z32_004394</name>
</gene>
<dbReference type="Proteomes" id="UP001519272">
    <property type="component" value="Unassembled WGS sequence"/>
</dbReference>
<accession>A0ABS4FYQ8</accession>
<dbReference type="Pfam" id="PF09577">
    <property type="entry name" value="Spore_YpjB"/>
    <property type="match status" value="1"/>
</dbReference>
<evidence type="ECO:0000256" key="1">
    <source>
        <dbReference type="SAM" id="Phobius"/>
    </source>
</evidence>
<comment type="caution">
    <text evidence="2">The sequence shown here is derived from an EMBL/GenBank/DDBJ whole genome shotgun (WGS) entry which is preliminary data.</text>
</comment>
<keyword evidence="3" id="KW-1185">Reference proteome</keyword>
<sequence>MPSLLRFSKQFAIVLIFSLCVGVTGVLTTTTTAFAMENKSPQSVPQLQPQQQGQKLQQLEAATEQLYQYMQSGNVSKSQEQLSIVVEMVKSISFKQLTSIEGIHELAGAIMDVQQVIVSVSISEEEWQRSSASLRLAVNSMLHHKAGLWLNYYKVMTEQFKSMNLAQTNGDKDKLQAAILHLNENYQLIRPAAVIVRDASTISQFDSWMSYASKLSQQSQPNWEVWKGLLSQGELALNQLFGKATHDPVFLPIIYNQHPWRLVMLIGGWILLSLLYTAWRKYKGEQDHIVTLP</sequence>
<evidence type="ECO:0000313" key="2">
    <source>
        <dbReference type="EMBL" id="MBP1907713.1"/>
    </source>
</evidence>
<protein>
    <submittedName>
        <fullName evidence="2">Sporulation protein YpjB</fullName>
    </submittedName>
</protein>
<keyword evidence="1" id="KW-1133">Transmembrane helix</keyword>
<keyword evidence="1" id="KW-0472">Membrane</keyword>
<organism evidence="2 3">
    <name type="scientific">Paenibacillus turicensis</name>
    <dbReference type="NCBI Taxonomy" id="160487"/>
    <lineage>
        <taxon>Bacteria</taxon>
        <taxon>Bacillati</taxon>
        <taxon>Bacillota</taxon>
        <taxon>Bacilli</taxon>
        <taxon>Bacillales</taxon>
        <taxon>Paenibacillaceae</taxon>
        <taxon>Paenibacillus</taxon>
    </lineage>
</organism>
<reference evidence="2 3" key="1">
    <citation type="submission" date="2021-03" db="EMBL/GenBank/DDBJ databases">
        <title>Genomic Encyclopedia of Type Strains, Phase IV (KMG-IV): sequencing the most valuable type-strain genomes for metagenomic binning, comparative biology and taxonomic classification.</title>
        <authorList>
            <person name="Goeker M."/>
        </authorList>
    </citation>
    <scope>NUCLEOTIDE SEQUENCE [LARGE SCALE GENOMIC DNA]</scope>
    <source>
        <strain evidence="2 3">DSM 14349</strain>
    </source>
</reference>
<name>A0ABS4FYQ8_9BACL</name>
<keyword evidence="1" id="KW-0812">Transmembrane</keyword>
<proteinExistence type="predicted"/>
<feature type="transmembrane region" description="Helical" evidence="1">
    <location>
        <begin position="260"/>
        <end position="279"/>
    </location>
</feature>
<dbReference type="InterPro" id="IPR014231">
    <property type="entry name" value="Spore_YpjB"/>
</dbReference>
<dbReference type="EMBL" id="JAGGKG010000032">
    <property type="protein sequence ID" value="MBP1907713.1"/>
    <property type="molecule type" value="Genomic_DNA"/>
</dbReference>
<evidence type="ECO:0000313" key="3">
    <source>
        <dbReference type="Proteomes" id="UP001519272"/>
    </source>
</evidence>